<protein>
    <recommendedName>
        <fullName evidence="3">Addiction module killer protein</fullName>
    </recommendedName>
</protein>
<dbReference type="STRING" id="1246637.MTBBW1_1710006"/>
<dbReference type="PIRSF" id="PIRSF028744">
    <property type="entry name" value="Addict_mod_HI1419"/>
    <property type="match status" value="1"/>
</dbReference>
<dbReference type="OrthoDB" id="9800258at2"/>
<organism evidence="1 2">
    <name type="scientific">Desulfamplus magnetovallimortis</name>
    <dbReference type="NCBI Taxonomy" id="1246637"/>
    <lineage>
        <taxon>Bacteria</taxon>
        <taxon>Pseudomonadati</taxon>
        <taxon>Thermodesulfobacteriota</taxon>
        <taxon>Desulfobacteria</taxon>
        <taxon>Desulfobacterales</taxon>
        <taxon>Desulfobacteraceae</taxon>
        <taxon>Desulfamplus</taxon>
    </lineage>
</organism>
<keyword evidence="2" id="KW-1185">Reference proteome</keyword>
<accession>A0A1W1H9S8</accession>
<name>A0A1W1H9S8_9BACT</name>
<dbReference type="InterPro" id="IPR014056">
    <property type="entry name" value="TypeIITA-like_toxin_pred"/>
</dbReference>
<dbReference type="Proteomes" id="UP000191931">
    <property type="component" value="Unassembled WGS sequence"/>
</dbReference>
<proteinExistence type="predicted"/>
<reference evidence="1 2" key="1">
    <citation type="submission" date="2017-03" db="EMBL/GenBank/DDBJ databases">
        <authorList>
            <person name="Afonso C.L."/>
            <person name="Miller P.J."/>
            <person name="Scott M.A."/>
            <person name="Spackman E."/>
            <person name="Goraichik I."/>
            <person name="Dimitrov K.M."/>
            <person name="Suarez D.L."/>
            <person name="Swayne D.E."/>
        </authorList>
    </citation>
    <scope>NUCLEOTIDE SEQUENCE [LARGE SCALE GENOMIC DNA]</scope>
    <source>
        <strain evidence="1">PRJEB14757</strain>
    </source>
</reference>
<sequence length="117" mass="13446">MEVTPKKIFEYITEDGKNFFRDWLESLRDRRAKAIVTTRLDKVALGNLGKTRPLNKGVHELKVDYGPGYRIYFANDGVKVILLLCGGTKRTQDEDIKLAQYCWASYKREIGGVHAYC</sequence>
<dbReference type="AlphaFoldDB" id="A0A1W1H9S8"/>
<dbReference type="RefSeq" id="WP_080805931.1">
    <property type="nucleotide sequence ID" value="NZ_LT828552.1"/>
</dbReference>
<evidence type="ECO:0000313" key="2">
    <source>
        <dbReference type="Proteomes" id="UP000191931"/>
    </source>
</evidence>
<evidence type="ECO:0000313" key="1">
    <source>
        <dbReference type="EMBL" id="SLM29182.1"/>
    </source>
</evidence>
<dbReference type="PANTHER" id="PTHR41791:SF1">
    <property type="entry name" value="SSL7039 PROTEIN"/>
    <property type="match status" value="1"/>
</dbReference>
<dbReference type="NCBIfam" id="TIGR02683">
    <property type="entry name" value="upstrm_HI1419"/>
    <property type="match status" value="1"/>
</dbReference>
<evidence type="ECO:0008006" key="3">
    <source>
        <dbReference type="Google" id="ProtNLM"/>
    </source>
</evidence>
<gene>
    <name evidence="1" type="ORF">MTBBW1_1710006</name>
</gene>
<dbReference type="EMBL" id="FWEV01000081">
    <property type="protein sequence ID" value="SLM29182.1"/>
    <property type="molecule type" value="Genomic_DNA"/>
</dbReference>
<dbReference type="PANTHER" id="PTHR41791">
    <property type="entry name" value="SSL7039 PROTEIN"/>
    <property type="match status" value="1"/>
</dbReference>